<dbReference type="InterPro" id="IPR036225">
    <property type="entry name" value="SRP/SRP_N"/>
</dbReference>
<keyword evidence="7" id="KW-0342">GTP-binding</keyword>
<organism evidence="14">
    <name type="scientific">freshwater metagenome</name>
    <dbReference type="NCBI Taxonomy" id="449393"/>
    <lineage>
        <taxon>unclassified sequences</taxon>
        <taxon>metagenomes</taxon>
        <taxon>ecological metagenomes</taxon>
    </lineage>
</organism>
<dbReference type="GO" id="GO:0005886">
    <property type="term" value="C:plasma membrane"/>
    <property type="evidence" value="ECO:0007669"/>
    <property type="project" value="UniProtKB-SubCell"/>
</dbReference>
<dbReference type="SMART" id="SM00962">
    <property type="entry name" value="SRP54"/>
    <property type="match status" value="1"/>
</dbReference>
<dbReference type="SUPFAM" id="SSF47364">
    <property type="entry name" value="Domain of the SRP/SRP receptor G-proteins"/>
    <property type="match status" value="1"/>
</dbReference>
<evidence type="ECO:0000259" key="12">
    <source>
        <dbReference type="SMART" id="SM00962"/>
    </source>
</evidence>
<dbReference type="GO" id="GO:0005047">
    <property type="term" value="F:signal recognition particle binding"/>
    <property type="evidence" value="ECO:0007669"/>
    <property type="project" value="TreeGrafter"/>
</dbReference>
<dbReference type="GO" id="GO:0003924">
    <property type="term" value="F:GTPase activity"/>
    <property type="evidence" value="ECO:0007669"/>
    <property type="project" value="TreeGrafter"/>
</dbReference>
<feature type="domain" description="SRP54-type proteins GTP-binding" evidence="12">
    <location>
        <begin position="202"/>
        <end position="402"/>
    </location>
</feature>
<dbReference type="FunFam" id="3.40.50.300:FF:000053">
    <property type="entry name" value="Signal recognition particle receptor FtsY"/>
    <property type="match status" value="1"/>
</dbReference>
<evidence type="ECO:0000259" key="11">
    <source>
        <dbReference type="SMART" id="SM00382"/>
    </source>
</evidence>
<evidence type="ECO:0000256" key="2">
    <source>
        <dbReference type="ARBA" id="ARBA00008531"/>
    </source>
</evidence>
<dbReference type="PANTHER" id="PTHR43134:SF1">
    <property type="entry name" value="SIGNAL RECOGNITION PARTICLE RECEPTOR SUBUNIT ALPHA"/>
    <property type="match status" value="1"/>
</dbReference>
<proteinExistence type="inferred from homology"/>
<evidence type="ECO:0000313" key="14">
    <source>
        <dbReference type="EMBL" id="CAB4323712.1"/>
    </source>
</evidence>
<evidence type="ECO:0000259" key="13">
    <source>
        <dbReference type="SMART" id="SM00963"/>
    </source>
</evidence>
<evidence type="ECO:0000256" key="6">
    <source>
        <dbReference type="ARBA" id="ARBA00022801"/>
    </source>
</evidence>
<evidence type="ECO:0000256" key="7">
    <source>
        <dbReference type="ARBA" id="ARBA00023134"/>
    </source>
</evidence>
<dbReference type="Gene3D" id="1.20.120.140">
    <property type="entry name" value="Signal recognition particle SRP54, nucleotide-binding domain"/>
    <property type="match status" value="1"/>
</dbReference>
<keyword evidence="4" id="KW-0963">Cytoplasm</keyword>
<dbReference type="CDD" id="cd17874">
    <property type="entry name" value="FtsY"/>
    <property type="match status" value="1"/>
</dbReference>
<dbReference type="GO" id="GO:0006614">
    <property type="term" value="P:SRP-dependent cotranslational protein targeting to membrane"/>
    <property type="evidence" value="ECO:0007669"/>
    <property type="project" value="InterPro"/>
</dbReference>
<dbReference type="PANTHER" id="PTHR43134">
    <property type="entry name" value="SIGNAL RECOGNITION PARTICLE RECEPTOR SUBUNIT ALPHA"/>
    <property type="match status" value="1"/>
</dbReference>
<dbReference type="Pfam" id="PF00448">
    <property type="entry name" value="SRP54"/>
    <property type="match status" value="1"/>
</dbReference>
<protein>
    <submittedName>
        <fullName evidence="14">Unannotated protein</fullName>
    </submittedName>
</protein>
<dbReference type="FunFam" id="1.20.120.140:FF:000002">
    <property type="entry name" value="Signal recognition particle receptor FtsY"/>
    <property type="match status" value="1"/>
</dbReference>
<dbReference type="Pfam" id="PF02881">
    <property type="entry name" value="SRP54_N"/>
    <property type="match status" value="1"/>
</dbReference>
<dbReference type="InterPro" id="IPR042101">
    <property type="entry name" value="SRP54_N_sf"/>
</dbReference>
<dbReference type="EMBL" id="CAFBNC010000088">
    <property type="protein sequence ID" value="CAB4945461.1"/>
    <property type="molecule type" value="Genomic_DNA"/>
</dbReference>
<dbReference type="InterPro" id="IPR004390">
    <property type="entry name" value="SR_rcpt_FtsY"/>
</dbReference>
<feature type="domain" description="AAA+ ATPase" evidence="11">
    <location>
        <begin position="201"/>
        <end position="378"/>
    </location>
</feature>
<keyword evidence="5" id="KW-0547">Nucleotide-binding</keyword>
<dbReference type="AlphaFoldDB" id="A0A6J5YJI2"/>
<dbReference type="EMBL" id="CAEMXZ010000065">
    <property type="protein sequence ID" value="CAB4323712.1"/>
    <property type="molecule type" value="Genomic_DNA"/>
</dbReference>
<dbReference type="InterPro" id="IPR027417">
    <property type="entry name" value="P-loop_NTPase"/>
</dbReference>
<evidence type="ECO:0000256" key="3">
    <source>
        <dbReference type="ARBA" id="ARBA00022475"/>
    </source>
</evidence>
<dbReference type="SMART" id="SM00963">
    <property type="entry name" value="SRP54_N"/>
    <property type="match status" value="1"/>
</dbReference>
<dbReference type="InterPro" id="IPR000897">
    <property type="entry name" value="SRP54_GTPase_dom"/>
</dbReference>
<name>A0A6J5YJI2_9ZZZZ</name>
<reference evidence="14" key="1">
    <citation type="submission" date="2020-05" db="EMBL/GenBank/DDBJ databases">
        <authorList>
            <person name="Chiriac C."/>
            <person name="Salcher M."/>
            <person name="Ghai R."/>
            <person name="Kavagutti S V."/>
        </authorList>
    </citation>
    <scope>NUCLEOTIDE SEQUENCE</scope>
</reference>
<dbReference type="SUPFAM" id="SSF52540">
    <property type="entry name" value="P-loop containing nucleoside triphosphate hydrolases"/>
    <property type="match status" value="1"/>
</dbReference>
<dbReference type="GO" id="GO:0005737">
    <property type="term" value="C:cytoplasm"/>
    <property type="evidence" value="ECO:0007669"/>
    <property type="project" value="UniProtKB-ARBA"/>
</dbReference>
<keyword evidence="8" id="KW-0472">Membrane</keyword>
<evidence type="ECO:0000256" key="9">
    <source>
        <dbReference type="ARBA" id="ARBA00023170"/>
    </source>
</evidence>
<dbReference type="NCBIfam" id="TIGR00064">
    <property type="entry name" value="ftsY"/>
    <property type="match status" value="1"/>
</dbReference>
<dbReference type="SMART" id="SM00382">
    <property type="entry name" value="AAA"/>
    <property type="match status" value="1"/>
</dbReference>
<dbReference type="HAMAP" id="MF_00920">
    <property type="entry name" value="FtsY"/>
    <property type="match status" value="1"/>
</dbReference>
<evidence type="ECO:0000313" key="15">
    <source>
        <dbReference type="EMBL" id="CAB4945461.1"/>
    </source>
</evidence>
<dbReference type="InterPro" id="IPR013822">
    <property type="entry name" value="Signal_recog_particl_SRP54_hlx"/>
</dbReference>
<evidence type="ECO:0000256" key="1">
    <source>
        <dbReference type="ARBA" id="ARBA00004413"/>
    </source>
</evidence>
<accession>A0A6J5YJI2</accession>
<evidence type="ECO:0000256" key="4">
    <source>
        <dbReference type="ARBA" id="ARBA00022490"/>
    </source>
</evidence>
<feature type="domain" description="Signal recognition particle SRP54 helical bundle" evidence="13">
    <location>
        <begin position="107"/>
        <end position="187"/>
    </location>
</feature>
<evidence type="ECO:0000256" key="5">
    <source>
        <dbReference type="ARBA" id="ARBA00022741"/>
    </source>
</evidence>
<dbReference type="Gene3D" id="3.40.50.300">
    <property type="entry name" value="P-loop containing nucleotide triphosphate hydrolases"/>
    <property type="match status" value="1"/>
</dbReference>
<feature type="region of interest" description="Disordered" evidence="10">
    <location>
        <begin position="50"/>
        <end position="103"/>
    </location>
</feature>
<keyword evidence="6" id="KW-0378">Hydrolase</keyword>
<evidence type="ECO:0000256" key="8">
    <source>
        <dbReference type="ARBA" id="ARBA00023136"/>
    </source>
</evidence>
<comment type="subcellular location">
    <subcellularLocation>
        <location evidence="1">Cell membrane</location>
        <topology evidence="1">Peripheral membrane protein</topology>
        <orientation evidence="1">Cytoplasmic side</orientation>
    </subcellularLocation>
</comment>
<comment type="similarity">
    <text evidence="2">Belongs to the GTP-binding SRP family.</text>
</comment>
<keyword evidence="3" id="KW-1003">Cell membrane</keyword>
<gene>
    <name evidence="14" type="ORF">UFOPK1392_01469</name>
    <name evidence="15" type="ORF">UFOPK3733_01553</name>
</gene>
<dbReference type="InterPro" id="IPR003593">
    <property type="entry name" value="AAA+_ATPase"/>
</dbReference>
<sequence>MSQVLIIALVLVVLLGTGLGLVVSRRRGRSGILEPPSPAPVRPARTTLVEPEVPPASEPDAATVDVGTTEPAVESESEPESEAKLEPEPAPEPQPEPEPRVIEKPRFRDRLSKARNALSGYMGAIGGRSKIDAETWDELEEALILADVGVNATQELLTHLRAQVKAQGLSTGEELLTALKAELTVRLTGFDRELHFSDAEGPTVWLFVGVNGVGKTTTIGKLGAREVAAGHRVIMAAGDTFRAAAAEQLGMWADRAGAELVRGNEGGDPSAVIFDGVAAAAARGADLVLGDTAGRLHNKTNLMEELRKVRRVADQGAGTVTEVLLVLDATTGQNGLVQAQQFTDAVELTGVVLTKLDGSAKGGIVIAIHEQLGIPVKAVGLGEGIDDLVPFDAAEFVDALFS</sequence>
<keyword evidence="9" id="KW-0675">Receptor</keyword>
<evidence type="ECO:0000256" key="10">
    <source>
        <dbReference type="SAM" id="MobiDB-lite"/>
    </source>
</evidence>
<dbReference type="GO" id="GO:0005525">
    <property type="term" value="F:GTP binding"/>
    <property type="evidence" value="ECO:0007669"/>
    <property type="project" value="UniProtKB-KW"/>
</dbReference>